<organism evidence="3 4">
    <name type="scientific">candidate division WWE3 bacterium</name>
    <dbReference type="NCBI Taxonomy" id="2053526"/>
    <lineage>
        <taxon>Bacteria</taxon>
        <taxon>Katanobacteria</taxon>
    </lineage>
</organism>
<proteinExistence type="predicted"/>
<evidence type="ECO:0000256" key="2">
    <source>
        <dbReference type="SAM" id="Phobius"/>
    </source>
</evidence>
<name>A0A928TV74_UNCKA</name>
<dbReference type="AlphaFoldDB" id="A0A928TV74"/>
<gene>
    <name evidence="3" type="ORF">HS096_01235</name>
</gene>
<keyword evidence="2" id="KW-1133">Transmembrane helix</keyword>
<protein>
    <submittedName>
        <fullName evidence="3">Uncharacterized protein</fullName>
    </submittedName>
</protein>
<accession>A0A928TV74</accession>
<feature type="compositionally biased region" description="Polar residues" evidence="1">
    <location>
        <begin position="53"/>
        <end position="65"/>
    </location>
</feature>
<evidence type="ECO:0000313" key="3">
    <source>
        <dbReference type="EMBL" id="MBE7525005.1"/>
    </source>
</evidence>
<keyword evidence="2" id="KW-0812">Transmembrane</keyword>
<feature type="transmembrane region" description="Helical" evidence="2">
    <location>
        <begin position="7"/>
        <end position="26"/>
    </location>
</feature>
<dbReference type="Proteomes" id="UP000710385">
    <property type="component" value="Unassembled WGS sequence"/>
</dbReference>
<reference evidence="3" key="1">
    <citation type="submission" date="2020-05" db="EMBL/GenBank/DDBJ databases">
        <title>High-Quality Genomes of Partial-Nitritation/Anammox System by Hierarchical Clustering Based Hybrid Assembly.</title>
        <authorList>
            <person name="Liu L."/>
            <person name="Wang Y."/>
            <person name="Che Y."/>
            <person name="Chen Y."/>
            <person name="Xia Y."/>
            <person name="Luo R."/>
            <person name="Cheng S.H."/>
            <person name="Zheng C."/>
            <person name="Zhang T."/>
        </authorList>
    </citation>
    <scope>NUCLEOTIDE SEQUENCE</scope>
    <source>
        <strain evidence="3">H1_PAT1</strain>
    </source>
</reference>
<evidence type="ECO:0000313" key="4">
    <source>
        <dbReference type="Proteomes" id="UP000710385"/>
    </source>
</evidence>
<feature type="region of interest" description="Disordered" evidence="1">
    <location>
        <begin position="44"/>
        <end position="71"/>
    </location>
</feature>
<keyword evidence="2" id="KW-0472">Membrane</keyword>
<sequence length="215" mass="22979">MDRRTKFILLVIASILLLGAVIWLIVIPTLRPVLPIPSAEQPPALGTPGAPQFQINGTEGTESQNGAGGAGVVTVPAQTALTSDQQRILDLSRQAGILSERIESGSSANGFENLDNAKVGVSASLVLQLDAMKERLLSAHPPTGQTYLTIATRLVEIPENPDIIRGDAFSVRVQMQVQIRDGGQTSTEYRESTVTFGFQGGKWLATAYDVKPFTP</sequence>
<comment type="caution">
    <text evidence="3">The sequence shown here is derived from an EMBL/GenBank/DDBJ whole genome shotgun (WGS) entry which is preliminary data.</text>
</comment>
<dbReference type="EMBL" id="JABTTY010000001">
    <property type="protein sequence ID" value="MBE7525005.1"/>
    <property type="molecule type" value="Genomic_DNA"/>
</dbReference>
<evidence type="ECO:0000256" key="1">
    <source>
        <dbReference type="SAM" id="MobiDB-lite"/>
    </source>
</evidence>